<evidence type="ECO:0000313" key="8">
    <source>
        <dbReference type="EMBL" id="RCS58119.1"/>
    </source>
</evidence>
<evidence type="ECO:0000256" key="6">
    <source>
        <dbReference type="RuleBase" id="RU000477"/>
    </source>
</evidence>
<keyword evidence="9" id="KW-1185">Reference proteome</keyword>
<keyword evidence="2 6" id="KW-0813">Transport</keyword>
<dbReference type="InterPro" id="IPR000425">
    <property type="entry name" value="MIP"/>
</dbReference>
<dbReference type="Pfam" id="PF00230">
    <property type="entry name" value="MIP"/>
    <property type="match status" value="1"/>
</dbReference>
<dbReference type="GO" id="GO:0015267">
    <property type="term" value="F:channel activity"/>
    <property type="evidence" value="ECO:0007669"/>
    <property type="project" value="InterPro"/>
</dbReference>
<dbReference type="Gene3D" id="1.20.1080.10">
    <property type="entry name" value="Glycerol uptake facilitator protein"/>
    <property type="match status" value="2"/>
</dbReference>
<gene>
    <name evidence="8" type="ORF">DU000_04595</name>
</gene>
<evidence type="ECO:0000256" key="3">
    <source>
        <dbReference type="ARBA" id="ARBA00022692"/>
    </source>
</evidence>
<keyword evidence="4 7" id="KW-1133">Transmembrane helix</keyword>
<dbReference type="SUPFAM" id="SSF81338">
    <property type="entry name" value="Aquaporin-like"/>
    <property type="match status" value="1"/>
</dbReference>
<comment type="similarity">
    <text evidence="6">Belongs to the MIP/aquaporin (TC 1.A.8) family.</text>
</comment>
<dbReference type="InterPro" id="IPR034294">
    <property type="entry name" value="Aquaporin_transptr"/>
</dbReference>
<protein>
    <submittedName>
        <fullName evidence="8">Aquaporin family protein</fullName>
    </submittedName>
</protein>
<evidence type="ECO:0000256" key="1">
    <source>
        <dbReference type="ARBA" id="ARBA00004141"/>
    </source>
</evidence>
<feature type="transmembrane region" description="Helical" evidence="7">
    <location>
        <begin position="45"/>
        <end position="69"/>
    </location>
</feature>
<feature type="transmembrane region" description="Helical" evidence="7">
    <location>
        <begin position="12"/>
        <end position="33"/>
    </location>
</feature>
<dbReference type="RefSeq" id="WP_114402204.1">
    <property type="nucleotide sequence ID" value="NZ_QPGB01000002.1"/>
</dbReference>
<keyword evidence="3 6" id="KW-0812">Transmembrane</keyword>
<accession>A0A368L3H0</accession>
<dbReference type="AlphaFoldDB" id="A0A368L3H0"/>
<organism evidence="8 9">
    <name type="scientific">Parvibium lacunae</name>
    <dbReference type="NCBI Taxonomy" id="1888893"/>
    <lineage>
        <taxon>Bacteria</taxon>
        <taxon>Pseudomonadati</taxon>
        <taxon>Pseudomonadota</taxon>
        <taxon>Betaproteobacteria</taxon>
        <taxon>Burkholderiales</taxon>
        <taxon>Alcaligenaceae</taxon>
        <taxon>Parvibium</taxon>
    </lineage>
</organism>
<sequence>MSRSNSVHYPAYLSETLGTLILLAVVVGSGIMGEQLAQGNTAVALLANSLATGCALFVLITLFGPLSGAHFNPVVTLLSAWQKQLTWSQVPGYLIGQVVGALLGVALAHGMFDLALIQQSTHIRTGGPQWLGEITATAGLILVIQCIATRGKLELTAACVALYITAAYWFTSSTSFANPAVTLARSFTNTFAGIAPSDVAGFVMAQLIGAGVGGGLARCLHGGKQ</sequence>
<feature type="transmembrane region" description="Helical" evidence="7">
    <location>
        <begin position="130"/>
        <end position="148"/>
    </location>
</feature>
<evidence type="ECO:0000256" key="5">
    <source>
        <dbReference type="ARBA" id="ARBA00023136"/>
    </source>
</evidence>
<evidence type="ECO:0000256" key="2">
    <source>
        <dbReference type="ARBA" id="ARBA00022448"/>
    </source>
</evidence>
<evidence type="ECO:0000313" key="9">
    <source>
        <dbReference type="Proteomes" id="UP000252357"/>
    </source>
</evidence>
<dbReference type="GO" id="GO:0016020">
    <property type="term" value="C:membrane"/>
    <property type="evidence" value="ECO:0007669"/>
    <property type="project" value="UniProtKB-SubCell"/>
</dbReference>
<comment type="subcellular location">
    <subcellularLocation>
        <location evidence="1">Membrane</location>
        <topology evidence="1">Multi-pass membrane protein</topology>
    </subcellularLocation>
</comment>
<dbReference type="Proteomes" id="UP000252357">
    <property type="component" value="Unassembled WGS sequence"/>
</dbReference>
<dbReference type="EMBL" id="QPGB01000002">
    <property type="protein sequence ID" value="RCS58119.1"/>
    <property type="molecule type" value="Genomic_DNA"/>
</dbReference>
<evidence type="ECO:0000256" key="7">
    <source>
        <dbReference type="SAM" id="Phobius"/>
    </source>
</evidence>
<dbReference type="PANTHER" id="PTHR45724">
    <property type="entry name" value="AQUAPORIN NIP2-1"/>
    <property type="match status" value="1"/>
</dbReference>
<dbReference type="InterPro" id="IPR023271">
    <property type="entry name" value="Aquaporin-like"/>
</dbReference>
<feature type="transmembrane region" description="Helical" evidence="7">
    <location>
        <begin position="199"/>
        <end position="220"/>
    </location>
</feature>
<comment type="caution">
    <text evidence="8">The sequence shown here is derived from an EMBL/GenBank/DDBJ whole genome shotgun (WGS) entry which is preliminary data.</text>
</comment>
<proteinExistence type="inferred from homology"/>
<dbReference type="PANTHER" id="PTHR45724:SF13">
    <property type="entry name" value="AQUAPORIN NIP1-1-RELATED"/>
    <property type="match status" value="1"/>
</dbReference>
<dbReference type="PRINTS" id="PR00783">
    <property type="entry name" value="MINTRINSICP"/>
</dbReference>
<keyword evidence="5 7" id="KW-0472">Membrane</keyword>
<evidence type="ECO:0000256" key="4">
    <source>
        <dbReference type="ARBA" id="ARBA00022989"/>
    </source>
</evidence>
<name>A0A368L3H0_9BURK</name>
<dbReference type="OrthoDB" id="9807293at2"/>
<reference evidence="8 9" key="1">
    <citation type="journal article" date="2018" name="Int. J. Syst. Evol. Microbiol.">
        <title>Parvibium lacunae gen. nov., sp. nov., a new member of the family Alcaligenaceae isolated from a freshwater pond.</title>
        <authorList>
            <person name="Chen W.M."/>
            <person name="Xie P.B."/>
            <person name="Hsu M.Y."/>
            <person name="Sheu S.Y."/>
        </authorList>
    </citation>
    <scope>NUCLEOTIDE SEQUENCE [LARGE SCALE GENOMIC DNA]</scope>
    <source>
        <strain evidence="8 9">KMB9</strain>
    </source>
</reference>
<feature type="transmembrane region" description="Helical" evidence="7">
    <location>
        <begin position="90"/>
        <end position="110"/>
    </location>
</feature>